<proteinExistence type="inferred from homology"/>
<name>A0ABY9TFJ1_9GAMM</name>
<dbReference type="Gene3D" id="1.10.1380.10">
    <property type="entry name" value="Neutral endopeptidase , domain2"/>
    <property type="match status" value="1"/>
</dbReference>
<dbReference type="InterPro" id="IPR024079">
    <property type="entry name" value="MetalloPept_cat_dom_sf"/>
</dbReference>
<dbReference type="Gene3D" id="3.40.390.10">
    <property type="entry name" value="Collagenase (Catalytic Domain)"/>
    <property type="match status" value="1"/>
</dbReference>
<keyword evidence="7" id="KW-0482">Metalloprotease</keyword>
<feature type="signal peptide" evidence="8">
    <location>
        <begin position="1"/>
        <end position="18"/>
    </location>
</feature>
<keyword evidence="8" id="KW-0732">Signal</keyword>
<dbReference type="Pfam" id="PF01431">
    <property type="entry name" value="Peptidase_M13"/>
    <property type="match status" value="1"/>
</dbReference>
<comment type="cofactor">
    <cofactor evidence="1">
        <name>Zn(2+)</name>
        <dbReference type="ChEBI" id="CHEBI:29105"/>
    </cofactor>
</comment>
<dbReference type="PANTHER" id="PTHR11733">
    <property type="entry name" value="ZINC METALLOPROTEASE FAMILY M13 NEPRILYSIN-RELATED"/>
    <property type="match status" value="1"/>
</dbReference>
<dbReference type="Pfam" id="PF05649">
    <property type="entry name" value="Peptidase_M13_N"/>
    <property type="match status" value="1"/>
</dbReference>
<evidence type="ECO:0000256" key="6">
    <source>
        <dbReference type="ARBA" id="ARBA00022833"/>
    </source>
</evidence>
<feature type="chain" id="PRO_5046251943" evidence="8">
    <location>
        <begin position="19"/>
        <end position="680"/>
    </location>
</feature>
<evidence type="ECO:0000259" key="10">
    <source>
        <dbReference type="Pfam" id="PF05649"/>
    </source>
</evidence>
<accession>A0ABY9TFJ1</accession>
<keyword evidence="4" id="KW-0479">Metal-binding</keyword>
<evidence type="ECO:0000256" key="5">
    <source>
        <dbReference type="ARBA" id="ARBA00022801"/>
    </source>
</evidence>
<evidence type="ECO:0000256" key="7">
    <source>
        <dbReference type="ARBA" id="ARBA00023049"/>
    </source>
</evidence>
<keyword evidence="6" id="KW-0862">Zinc</keyword>
<dbReference type="RefSeq" id="WP_348386703.1">
    <property type="nucleotide sequence ID" value="NZ_CP134146.1"/>
</dbReference>
<reference evidence="12" key="1">
    <citation type="submission" date="2023-09" db="EMBL/GenBank/DDBJ databases">
        <authorList>
            <person name="Li S."/>
            <person name="Li X."/>
            <person name="Zhang C."/>
            <person name="Zhao Z."/>
        </authorList>
    </citation>
    <scope>NUCLEOTIDE SEQUENCE [LARGE SCALE GENOMIC DNA]</scope>
    <source>
        <strain evidence="12">SQ345</strain>
    </source>
</reference>
<dbReference type="EC" id="3.4.24.-" evidence="11"/>
<dbReference type="InterPro" id="IPR018497">
    <property type="entry name" value="Peptidase_M13_C"/>
</dbReference>
<dbReference type="SUPFAM" id="SSF55486">
    <property type="entry name" value="Metalloproteases ('zincins'), catalytic domain"/>
    <property type="match status" value="1"/>
</dbReference>
<dbReference type="InterPro" id="IPR000718">
    <property type="entry name" value="Peptidase_M13"/>
</dbReference>
<dbReference type="EMBL" id="CP134146">
    <property type="protein sequence ID" value="WNC67544.1"/>
    <property type="molecule type" value="Genomic_DNA"/>
</dbReference>
<dbReference type="GO" id="GO:0016787">
    <property type="term" value="F:hydrolase activity"/>
    <property type="evidence" value="ECO:0007669"/>
    <property type="project" value="UniProtKB-KW"/>
</dbReference>
<dbReference type="Proteomes" id="UP001248581">
    <property type="component" value="Chromosome"/>
</dbReference>
<evidence type="ECO:0000256" key="1">
    <source>
        <dbReference type="ARBA" id="ARBA00001947"/>
    </source>
</evidence>
<keyword evidence="3" id="KW-0645">Protease</keyword>
<evidence type="ECO:0000313" key="11">
    <source>
        <dbReference type="EMBL" id="WNC67544.1"/>
    </source>
</evidence>
<dbReference type="InterPro" id="IPR042089">
    <property type="entry name" value="Peptidase_M13_dom_2"/>
</dbReference>
<dbReference type="PROSITE" id="PS51885">
    <property type="entry name" value="NEPRILYSIN"/>
    <property type="match status" value="1"/>
</dbReference>
<organism evidence="11 12">
    <name type="scientific">Thalassotalea nanhaiensis</name>
    <dbReference type="NCBI Taxonomy" id="3065648"/>
    <lineage>
        <taxon>Bacteria</taxon>
        <taxon>Pseudomonadati</taxon>
        <taxon>Pseudomonadota</taxon>
        <taxon>Gammaproteobacteria</taxon>
        <taxon>Alteromonadales</taxon>
        <taxon>Colwelliaceae</taxon>
        <taxon>Thalassotalea</taxon>
    </lineage>
</organism>
<dbReference type="CDD" id="cd08662">
    <property type="entry name" value="M13"/>
    <property type="match status" value="1"/>
</dbReference>
<evidence type="ECO:0000256" key="4">
    <source>
        <dbReference type="ARBA" id="ARBA00022723"/>
    </source>
</evidence>
<evidence type="ECO:0000256" key="2">
    <source>
        <dbReference type="ARBA" id="ARBA00007357"/>
    </source>
</evidence>
<dbReference type="PANTHER" id="PTHR11733:SF167">
    <property type="entry name" value="FI17812P1-RELATED"/>
    <property type="match status" value="1"/>
</dbReference>
<evidence type="ECO:0000259" key="9">
    <source>
        <dbReference type="Pfam" id="PF01431"/>
    </source>
</evidence>
<keyword evidence="5 11" id="KW-0378">Hydrolase</keyword>
<evidence type="ECO:0000313" key="12">
    <source>
        <dbReference type="Proteomes" id="UP001248581"/>
    </source>
</evidence>
<evidence type="ECO:0000256" key="3">
    <source>
        <dbReference type="ARBA" id="ARBA00022670"/>
    </source>
</evidence>
<feature type="domain" description="Peptidase M13 N-terminal" evidence="10">
    <location>
        <begin position="47"/>
        <end position="424"/>
    </location>
</feature>
<protein>
    <submittedName>
        <fullName evidence="11">M13 family metallopeptidase</fullName>
        <ecNumber evidence="11">3.4.24.-</ecNumber>
    </submittedName>
</protein>
<keyword evidence="12" id="KW-1185">Reference proteome</keyword>
<dbReference type="PROSITE" id="PS51257">
    <property type="entry name" value="PROKAR_LIPOPROTEIN"/>
    <property type="match status" value="1"/>
</dbReference>
<feature type="domain" description="Peptidase M13 C-terminal" evidence="9">
    <location>
        <begin position="476"/>
        <end position="677"/>
    </location>
</feature>
<dbReference type="InterPro" id="IPR008753">
    <property type="entry name" value="Peptidase_M13_N"/>
</dbReference>
<gene>
    <name evidence="11" type="ORF">RI845_13580</name>
</gene>
<comment type="similarity">
    <text evidence="2">Belongs to the peptidase M13 family.</text>
</comment>
<evidence type="ECO:0000256" key="8">
    <source>
        <dbReference type="SAM" id="SignalP"/>
    </source>
</evidence>
<sequence>MKKLLIPSLIAMGLFACSNGESDSVASTQPTLSSGILLENMDTTVNPGDDFNQYVNGKWMSTATIPDDKSSAGVWVQLRDASQDNVKKIIEESSTGTFANGSNEQKVGDLYNSYLDMEKRNALSVTPLDFEFSAINGISDYSELAVYFAEANKRNYNPPFALGQYVDLKNPSTYMIYTWQAGLGLPDKEYYFKEGEKSESIRTKYRTHIENMFALAGFNDGKTAAETIFSIELELAGYHLEKEKTRDMVALYNKIPRNELNTIMADFDWDRFLTTAGVNDIDGLVVTQLDYMKNLNKVIKNTPIDSWKVYLKWRALSANGSRLTSAIDDENFDFYTKTLWGAKEQKPMWRRGVGVVNATLGEVVGKVYVDRHFPPEAKARMLTMVNNLFKAYEQSIKELDWMTDETKAQALDKLSKFTPKIGYPDKWKDYSKLDIKGDDYFGNIERAALFTYQQNLDRQNSPVDKTEWGMNPQTINAYYNPPLNEIVFPAGILQPPFFDMNAEDAVNYGAIGAVIGHEIGHGFDDAGSTFDGDGVLRNWWTDKDKDEFKKRTSALVAQYDAFKVFPDLNVNGTFTLGENIGDLGGLSIGMKAYKLSLNGEEGPVLDEFTGEQRVLIGFAQVWRGIHREELLRQLVGTDPHSPQKFRVNGTVRNVPEFYTAFDIKEDTKLYLAPEQRVKIW</sequence>
<dbReference type="PRINTS" id="PR00786">
    <property type="entry name" value="NEPRILYSIN"/>
</dbReference>